<evidence type="ECO:0000256" key="4">
    <source>
        <dbReference type="PROSITE-ProRule" id="PRU00146"/>
    </source>
</evidence>
<dbReference type="GO" id="GO:0016874">
    <property type="term" value="F:ligase activity"/>
    <property type="evidence" value="ECO:0007669"/>
    <property type="project" value="UniProtKB-KW"/>
</dbReference>
<dbReference type="GO" id="GO:0005737">
    <property type="term" value="C:cytoplasm"/>
    <property type="evidence" value="ECO:0007669"/>
    <property type="project" value="TreeGrafter"/>
</dbReference>
<dbReference type="InterPro" id="IPR040204">
    <property type="entry name" value="UBR7"/>
</dbReference>
<organism evidence="6 7">
    <name type="scientific">Cyanidiococcus yangmingshanensis</name>
    <dbReference type="NCBI Taxonomy" id="2690220"/>
    <lineage>
        <taxon>Eukaryota</taxon>
        <taxon>Rhodophyta</taxon>
        <taxon>Bangiophyceae</taxon>
        <taxon>Cyanidiales</taxon>
        <taxon>Cyanidiaceae</taxon>
        <taxon>Cyanidiococcus</taxon>
    </lineage>
</organism>
<name>A0A7J7INZ5_9RHOD</name>
<feature type="domain" description="PHD-type" evidence="5">
    <location>
        <begin position="129"/>
        <end position="183"/>
    </location>
</feature>
<dbReference type="AlphaFoldDB" id="A0A7J7INZ5"/>
<keyword evidence="2 4" id="KW-0863">Zinc-finger</keyword>
<evidence type="ECO:0000313" key="7">
    <source>
        <dbReference type="Proteomes" id="UP000530660"/>
    </source>
</evidence>
<evidence type="ECO:0000256" key="1">
    <source>
        <dbReference type="ARBA" id="ARBA00022723"/>
    </source>
</evidence>
<dbReference type="PANTHER" id="PTHR13513">
    <property type="entry name" value="E3 UBIQUITIN-PROTEIN LIGASE UBR7"/>
    <property type="match status" value="1"/>
</dbReference>
<dbReference type="SMART" id="SM00249">
    <property type="entry name" value="PHD"/>
    <property type="match status" value="1"/>
</dbReference>
<reference evidence="6 7" key="1">
    <citation type="journal article" date="2020" name="J. Phycol.">
        <title>Comparative genome analysis reveals Cyanidiococcus gen. nov., a new extremophilic red algal genus sister to Cyanidioschyzon (Cyanidioschyzonaceae, Rhodophyta).</title>
        <authorList>
            <person name="Liu S.-L."/>
            <person name="Chiang Y.-R."/>
            <person name="Yoon H.S."/>
            <person name="Fu H.-Y."/>
        </authorList>
    </citation>
    <scope>NUCLEOTIDE SEQUENCE [LARGE SCALE GENOMIC DNA]</scope>
    <source>
        <strain evidence="6 7">THAL066</strain>
    </source>
</reference>
<gene>
    <name evidence="6" type="primary">UBR7</name>
    <name evidence="6" type="ORF">F1559_004403</name>
</gene>
<accession>A0A7J7INZ5</accession>
<proteinExistence type="predicted"/>
<dbReference type="PANTHER" id="PTHR13513:SF9">
    <property type="entry name" value="E3 UBIQUITIN-PROTEIN LIGASE UBR7-RELATED"/>
    <property type="match status" value="1"/>
</dbReference>
<comment type="caution">
    <text evidence="6">The sequence shown here is derived from an EMBL/GenBank/DDBJ whole genome shotgun (WGS) entry which is preliminary data.</text>
</comment>
<dbReference type="InterPro" id="IPR001965">
    <property type="entry name" value="Znf_PHD"/>
</dbReference>
<dbReference type="EMBL" id="VWRR01000004">
    <property type="protein sequence ID" value="KAF6004257.1"/>
    <property type="molecule type" value="Genomic_DNA"/>
</dbReference>
<evidence type="ECO:0000256" key="2">
    <source>
        <dbReference type="ARBA" id="ARBA00022771"/>
    </source>
</evidence>
<dbReference type="Proteomes" id="UP000530660">
    <property type="component" value="Unassembled WGS sequence"/>
</dbReference>
<keyword evidence="3" id="KW-0862">Zinc</keyword>
<evidence type="ECO:0000256" key="3">
    <source>
        <dbReference type="ARBA" id="ARBA00022833"/>
    </source>
</evidence>
<dbReference type="PROSITE" id="PS50016">
    <property type="entry name" value="ZF_PHD_2"/>
    <property type="match status" value="1"/>
</dbReference>
<dbReference type="InterPro" id="IPR013083">
    <property type="entry name" value="Znf_RING/FYVE/PHD"/>
</dbReference>
<dbReference type="InterPro" id="IPR011011">
    <property type="entry name" value="Znf_FYVE_PHD"/>
</dbReference>
<dbReference type="GO" id="GO:0008270">
    <property type="term" value="F:zinc ion binding"/>
    <property type="evidence" value="ECO:0007669"/>
    <property type="project" value="UniProtKB-KW"/>
</dbReference>
<dbReference type="Pfam" id="PF00628">
    <property type="entry name" value="PHD"/>
    <property type="match status" value="1"/>
</dbReference>
<dbReference type="SUPFAM" id="SSF57903">
    <property type="entry name" value="FYVE/PHD zinc finger"/>
    <property type="match status" value="1"/>
</dbReference>
<dbReference type="Gene3D" id="3.30.40.10">
    <property type="entry name" value="Zinc/RING finger domain, C3HC4 (zinc finger)"/>
    <property type="match status" value="1"/>
</dbReference>
<sequence>MGPAKDPLDVDDDASDVVTLEDVVNAACPEHEWQCSRVRARPDRAEALVVCRTCTAGPEGPANEERTPIIVCQACAEACHAEHETFALGNRHGLQCQCSPPLCALSDATGVQVPASQLLWLREHHNARNRFCVCDTEYTGEEDGVMYQCIGCEDWFHLRCLAGLEQAEARPGELLVCTACMSGDGALAQWARVAALEGSQAQPFCFAKMPQVTTGTTSSSRGVPTLIHVDQLGTAICSCESCAPFREDAHLDWVLDDENAAVGGAETEPTPFPPSVLGNRMLELEYAHTWQAAKQRLYSLFRECARENRVVTERDVRLALADIQREIGQTR</sequence>
<keyword evidence="6" id="KW-0436">Ligase</keyword>
<keyword evidence="7" id="KW-1185">Reference proteome</keyword>
<keyword evidence="1" id="KW-0479">Metal-binding</keyword>
<protein>
    <submittedName>
        <fullName evidence="6">Ubiquitin protein ligase E3 component n-recognin 7</fullName>
    </submittedName>
</protein>
<evidence type="ECO:0000259" key="5">
    <source>
        <dbReference type="PROSITE" id="PS50016"/>
    </source>
</evidence>
<evidence type="ECO:0000313" key="6">
    <source>
        <dbReference type="EMBL" id="KAF6004257.1"/>
    </source>
</evidence>
<dbReference type="OrthoDB" id="5795902at2759"/>
<dbReference type="GO" id="GO:0061630">
    <property type="term" value="F:ubiquitin protein ligase activity"/>
    <property type="evidence" value="ECO:0007669"/>
    <property type="project" value="InterPro"/>
</dbReference>
<dbReference type="InterPro" id="IPR019787">
    <property type="entry name" value="Znf_PHD-finger"/>
</dbReference>